<comment type="pathway">
    <text evidence="1">Amino-acid biosynthesis; L-asparagine biosynthesis; L-asparagine from L-aspartate (L-Gln route): step 1/1.</text>
</comment>
<dbReference type="InterPro" id="IPR001962">
    <property type="entry name" value="Asn_synthase"/>
</dbReference>
<dbReference type="SUPFAM" id="SSF52402">
    <property type="entry name" value="Adenine nucleotide alpha hydrolases-like"/>
    <property type="match status" value="1"/>
</dbReference>
<dbReference type="Proteomes" id="UP000319931">
    <property type="component" value="Unassembled WGS sequence"/>
</dbReference>
<dbReference type="EC" id="6.3.5.4" evidence="2"/>
<dbReference type="InterPro" id="IPR051786">
    <property type="entry name" value="ASN_synthetase/amidase"/>
</dbReference>
<evidence type="ECO:0000313" key="6">
    <source>
        <dbReference type="Proteomes" id="UP000319931"/>
    </source>
</evidence>
<feature type="domain" description="Asparagine synthetase" evidence="4">
    <location>
        <begin position="217"/>
        <end position="577"/>
    </location>
</feature>
<evidence type="ECO:0000256" key="2">
    <source>
        <dbReference type="ARBA" id="ARBA00012737"/>
    </source>
</evidence>
<organism evidence="5 6">
    <name type="scientific">Sphingomonas glacialis</name>
    <dbReference type="NCBI Taxonomy" id="658225"/>
    <lineage>
        <taxon>Bacteria</taxon>
        <taxon>Pseudomonadati</taxon>
        <taxon>Pseudomonadota</taxon>
        <taxon>Alphaproteobacteria</taxon>
        <taxon>Sphingomonadales</taxon>
        <taxon>Sphingomonadaceae</taxon>
        <taxon>Sphingomonas</taxon>
    </lineage>
</organism>
<gene>
    <name evidence="5" type="ORF">EAH76_21745</name>
</gene>
<dbReference type="EMBL" id="RCZC01000010">
    <property type="protein sequence ID" value="TPG48043.1"/>
    <property type="molecule type" value="Genomic_DNA"/>
</dbReference>
<evidence type="ECO:0000256" key="3">
    <source>
        <dbReference type="ARBA" id="ARBA00048741"/>
    </source>
</evidence>
<dbReference type="PANTHER" id="PTHR43284">
    <property type="entry name" value="ASPARAGINE SYNTHETASE (GLUTAMINE-HYDROLYZING)"/>
    <property type="match status" value="1"/>
</dbReference>
<evidence type="ECO:0000256" key="1">
    <source>
        <dbReference type="ARBA" id="ARBA00005187"/>
    </source>
</evidence>
<comment type="catalytic activity">
    <reaction evidence="3">
        <text>L-aspartate + L-glutamine + ATP + H2O = L-asparagine + L-glutamate + AMP + diphosphate + H(+)</text>
        <dbReference type="Rhea" id="RHEA:12228"/>
        <dbReference type="ChEBI" id="CHEBI:15377"/>
        <dbReference type="ChEBI" id="CHEBI:15378"/>
        <dbReference type="ChEBI" id="CHEBI:29985"/>
        <dbReference type="ChEBI" id="CHEBI:29991"/>
        <dbReference type="ChEBI" id="CHEBI:30616"/>
        <dbReference type="ChEBI" id="CHEBI:33019"/>
        <dbReference type="ChEBI" id="CHEBI:58048"/>
        <dbReference type="ChEBI" id="CHEBI:58359"/>
        <dbReference type="ChEBI" id="CHEBI:456215"/>
        <dbReference type="EC" id="6.3.5.4"/>
    </reaction>
</comment>
<dbReference type="GO" id="GO:0006529">
    <property type="term" value="P:asparagine biosynthetic process"/>
    <property type="evidence" value="ECO:0007669"/>
    <property type="project" value="InterPro"/>
</dbReference>
<dbReference type="PANTHER" id="PTHR43284:SF1">
    <property type="entry name" value="ASPARAGINE SYNTHETASE"/>
    <property type="match status" value="1"/>
</dbReference>
<dbReference type="RefSeq" id="WP_140852370.1">
    <property type="nucleotide sequence ID" value="NZ_RCZC01000010.1"/>
</dbReference>
<evidence type="ECO:0000259" key="4">
    <source>
        <dbReference type="Pfam" id="PF00733"/>
    </source>
</evidence>
<keyword evidence="6" id="KW-1185">Reference proteome</keyword>
<name>A0A502FFL0_9SPHN</name>
<proteinExistence type="predicted"/>
<accession>A0A502FFL0</accession>
<dbReference type="Pfam" id="PF00733">
    <property type="entry name" value="Asn_synthase"/>
    <property type="match status" value="1"/>
</dbReference>
<protein>
    <recommendedName>
        <fullName evidence="2">asparagine synthase (glutamine-hydrolyzing)</fullName>
        <ecNumber evidence="2">6.3.5.4</ecNumber>
    </recommendedName>
</protein>
<dbReference type="GO" id="GO:0004066">
    <property type="term" value="F:asparagine synthase (glutamine-hydrolyzing) activity"/>
    <property type="evidence" value="ECO:0007669"/>
    <property type="project" value="UniProtKB-EC"/>
</dbReference>
<sequence length="583" mass="63488">MATRFLAVVPHAGRASTTFAQGLRKKTGFAVAVDEDALTLLVEHIDGVVTTDQDGCAVVGWLFGREDYRVRTVVDSLTSQAMATADFKCLLNHYWGGYIAFAKRAGDRAISVLRDPSGGLPCYYQRTPHATFLFSDMATWRAAEIGHTEIDWTGVAWRLASANLPTSRTALDQIDELGAGFNLLASDYDALPQIAWSPWEHVNPPSGTARSDLAGALRETVLHSVAAWAVPFRNVLLNLSGGLDSSIIAAGLAERSDRAAALTMATRSPSGDERRYARSVANATGLELTESFYEAGDVDIALPSLPDLPRPTGRVIGQAFEAARRRAAALRSEDAFFTGLGGDNVFCFLQSPTPLADQLKAQGLTPALRETLDSVCMQTGCSITTALWWAVQRAWMRPPRYRWQRHALFLDPACLPRSSDLTHPWLAAPTGALPGKAAHIAMLMRVQAERDCFARGSAIPIIAPLLSQPIMELCLSIPTWLWSAGGRDRAVARDAFAGLLPAMVVDRRSKAGPEAFCYEIIARDRDRLRAHLLDGELAANGILDRSAIENVLREPAPPSGDHFLRLLELADAEAWVRHWSRAS</sequence>
<reference evidence="5 6" key="1">
    <citation type="journal article" date="2019" name="Environ. Microbiol.">
        <title>Species interactions and distinct microbial communities in high Arctic permafrost affected cryosols are associated with the CH4 and CO2 gas fluxes.</title>
        <authorList>
            <person name="Altshuler I."/>
            <person name="Hamel J."/>
            <person name="Turney S."/>
            <person name="Magnuson E."/>
            <person name="Levesque R."/>
            <person name="Greer C."/>
            <person name="Whyte L.G."/>
        </authorList>
    </citation>
    <scope>NUCLEOTIDE SEQUENCE [LARGE SCALE GENOMIC DNA]</scope>
    <source>
        <strain evidence="5 6">E6.1</strain>
    </source>
</reference>
<dbReference type="Gene3D" id="3.40.50.620">
    <property type="entry name" value="HUPs"/>
    <property type="match status" value="1"/>
</dbReference>
<dbReference type="InterPro" id="IPR014729">
    <property type="entry name" value="Rossmann-like_a/b/a_fold"/>
</dbReference>
<dbReference type="OrthoDB" id="7053173at2"/>
<dbReference type="AlphaFoldDB" id="A0A502FFL0"/>
<evidence type="ECO:0000313" key="5">
    <source>
        <dbReference type="EMBL" id="TPG48043.1"/>
    </source>
</evidence>
<comment type="caution">
    <text evidence="5">The sequence shown here is derived from an EMBL/GenBank/DDBJ whole genome shotgun (WGS) entry which is preliminary data.</text>
</comment>